<dbReference type="Pfam" id="PF00059">
    <property type="entry name" value="Lectin_C"/>
    <property type="match status" value="4"/>
</dbReference>
<dbReference type="InterPro" id="IPR016186">
    <property type="entry name" value="C-type_lectin-like/link_sf"/>
</dbReference>
<sequence>IVPGVPNNVQAIGFSNGSISVAWESPNRSNCPVEEYDVKLTQLEYGTYQILSTLDLGIVFEDLIPGLAYNISVIAVNTKGKGNDTKIISVTIPTESCEDPFFALGDTCYQVIVGSYNWYQARQLCQEQNADLLQTHSLKFLHNSIMEHQYNNPSFFWMGASDEDEEGSWKWLSGEPVSSDTWGIRQPDYNIEKNCMQLRYNQTDHYHILHAYCDDIKTVICEKPISPSNDQKLYTQIGSEHFLVVNELMDWNSAREICQNKGGELATPKDLELLRNWIKNDKASNSSYFWLGASDIEREGNWLWLNGSIVEHGWMKGEPDNRDYDENCLLFMTQYDPSLNDNSCYRSQSFICELKEDDPFFSLGNEKFLVVEEWKTWDEARTSCINLGGDLAEPKDLELLKTHLSEHDQIDSDYWIGGSDSENEGSWKWISGATVNTSLWIDGEPDGDEIENCLDFQPLEDPPLNDYECEETQYYICEKTEGKRNVISDEECNYPFEKLGSDCLLIVENSLKDWQEANRYCQRNNADLAILNDLNKLRKHLARFDIEYNYWVGGSKLNSDREWLWVNGDPFTEEWRDGEPDDNIKNECLLFQAGYRPSYSAHACGREQSFICKKNTIRGKSVDDSKRDKHPNYDLSSKFEKTGSLDHDKEETTEEIVTTDFPEEVTNYFE</sequence>
<evidence type="ECO:0000259" key="3">
    <source>
        <dbReference type="PROSITE" id="PS50041"/>
    </source>
</evidence>
<dbReference type="InterPro" id="IPR050111">
    <property type="entry name" value="C-type_lectin/snaclec_domain"/>
</dbReference>
<evidence type="ECO:0000259" key="4">
    <source>
        <dbReference type="PROSITE" id="PS50853"/>
    </source>
</evidence>
<dbReference type="InterPro" id="IPR036116">
    <property type="entry name" value="FN3_sf"/>
</dbReference>
<dbReference type="InterPro" id="IPR001304">
    <property type="entry name" value="C-type_lectin-like"/>
</dbReference>
<keyword evidence="1" id="KW-1015">Disulfide bond</keyword>
<feature type="domain" description="C-type lectin" evidence="3">
    <location>
        <begin position="104"/>
        <end position="222"/>
    </location>
</feature>
<dbReference type="Pfam" id="PF00041">
    <property type="entry name" value="fn3"/>
    <property type="match status" value="1"/>
</dbReference>
<dbReference type="InterPro" id="IPR003961">
    <property type="entry name" value="FN3_dom"/>
</dbReference>
<dbReference type="PANTHER" id="PTHR22803">
    <property type="entry name" value="MANNOSE, PHOSPHOLIPASE, LECTIN RECEPTOR RELATED"/>
    <property type="match status" value="1"/>
</dbReference>
<evidence type="ECO:0000256" key="1">
    <source>
        <dbReference type="ARBA" id="ARBA00023157"/>
    </source>
</evidence>
<feature type="domain" description="C-type lectin" evidence="3">
    <location>
        <begin position="237"/>
        <end position="353"/>
    </location>
</feature>
<dbReference type="InterPro" id="IPR016187">
    <property type="entry name" value="CTDL_fold"/>
</dbReference>
<dbReference type="CDD" id="cd00037">
    <property type="entry name" value="CLECT"/>
    <property type="match status" value="4"/>
</dbReference>
<evidence type="ECO:0000313" key="5">
    <source>
        <dbReference type="EMBL" id="CAL4213221.1"/>
    </source>
</evidence>
<organism evidence="5 6">
    <name type="scientific">Meganyctiphanes norvegica</name>
    <name type="common">Northern krill</name>
    <name type="synonym">Thysanopoda norvegica</name>
    <dbReference type="NCBI Taxonomy" id="48144"/>
    <lineage>
        <taxon>Eukaryota</taxon>
        <taxon>Metazoa</taxon>
        <taxon>Ecdysozoa</taxon>
        <taxon>Arthropoda</taxon>
        <taxon>Crustacea</taxon>
        <taxon>Multicrustacea</taxon>
        <taxon>Malacostraca</taxon>
        <taxon>Eumalacostraca</taxon>
        <taxon>Eucarida</taxon>
        <taxon>Euphausiacea</taxon>
        <taxon>Euphausiidae</taxon>
        <taxon>Meganyctiphanes</taxon>
    </lineage>
</organism>
<dbReference type="PROSITE" id="PS50853">
    <property type="entry name" value="FN3"/>
    <property type="match status" value="1"/>
</dbReference>
<proteinExistence type="predicted"/>
<dbReference type="InterPro" id="IPR013783">
    <property type="entry name" value="Ig-like_fold"/>
</dbReference>
<feature type="compositionally biased region" description="Basic and acidic residues" evidence="2">
    <location>
        <begin position="621"/>
        <end position="650"/>
    </location>
</feature>
<feature type="non-terminal residue" evidence="5">
    <location>
        <position position="1"/>
    </location>
</feature>
<accession>A0AAV2SNX6</accession>
<feature type="domain" description="Fibronectin type-III" evidence="4">
    <location>
        <begin position="5"/>
        <end position="95"/>
    </location>
</feature>
<gene>
    <name evidence="5" type="ORF">MNOR_LOCUS38504</name>
</gene>
<dbReference type="InterPro" id="IPR018378">
    <property type="entry name" value="C-type_lectin_CS"/>
</dbReference>
<protein>
    <submittedName>
        <fullName evidence="5">Uncharacterized protein</fullName>
    </submittedName>
</protein>
<dbReference type="PROSITE" id="PS00615">
    <property type="entry name" value="C_TYPE_LECTIN_1"/>
    <property type="match status" value="2"/>
</dbReference>
<comment type="caution">
    <text evidence="5">The sequence shown here is derived from an EMBL/GenBank/DDBJ whole genome shotgun (WGS) entry which is preliminary data.</text>
</comment>
<dbReference type="EMBL" id="CAXKWB010088512">
    <property type="protein sequence ID" value="CAL4213221.1"/>
    <property type="molecule type" value="Genomic_DNA"/>
</dbReference>
<dbReference type="AlphaFoldDB" id="A0AAV2SNX6"/>
<dbReference type="SMART" id="SM00034">
    <property type="entry name" value="CLECT"/>
    <property type="match status" value="4"/>
</dbReference>
<dbReference type="Proteomes" id="UP001497623">
    <property type="component" value="Unassembled WGS sequence"/>
</dbReference>
<dbReference type="SUPFAM" id="SSF49265">
    <property type="entry name" value="Fibronectin type III"/>
    <property type="match status" value="1"/>
</dbReference>
<feature type="region of interest" description="Disordered" evidence="2">
    <location>
        <begin position="621"/>
        <end position="656"/>
    </location>
</feature>
<dbReference type="SMART" id="SM00060">
    <property type="entry name" value="FN3"/>
    <property type="match status" value="1"/>
</dbReference>
<name>A0AAV2SNX6_MEGNR</name>
<dbReference type="PROSITE" id="PS50041">
    <property type="entry name" value="C_TYPE_LECTIN_2"/>
    <property type="match status" value="4"/>
</dbReference>
<dbReference type="Gene3D" id="2.60.40.10">
    <property type="entry name" value="Immunoglobulins"/>
    <property type="match status" value="1"/>
</dbReference>
<dbReference type="CDD" id="cd00063">
    <property type="entry name" value="FN3"/>
    <property type="match status" value="1"/>
</dbReference>
<dbReference type="SUPFAM" id="SSF56436">
    <property type="entry name" value="C-type lectin-like"/>
    <property type="match status" value="4"/>
</dbReference>
<feature type="domain" description="C-type lectin" evidence="3">
    <location>
        <begin position="499"/>
        <end position="613"/>
    </location>
</feature>
<evidence type="ECO:0000256" key="2">
    <source>
        <dbReference type="SAM" id="MobiDB-lite"/>
    </source>
</evidence>
<reference evidence="5 6" key="1">
    <citation type="submission" date="2024-05" db="EMBL/GenBank/DDBJ databases">
        <authorList>
            <person name="Wallberg A."/>
        </authorList>
    </citation>
    <scope>NUCLEOTIDE SEQUENCE [LARGE SCALE GENOMIC DNA]</scope>
</reference>
<keyword evidence="6" id="KW-1185">Reference proteome</keyword>
<feature type="domain" description="C-type lectin" evidence="3">
    <location>
        <begin position="363"/>
        <end position="478"/>
    </location>
</feature>
<evidence type="ECO:0000313" key="6">
    <source>
        <dbReference type="Proteomes" id="UP001497623"/>
    </source>
</evidence>
<dbReference type="Gene3D" id="3.10.100.10">
    <property type="entry name" value="Mannose-Binding Protein A, subunit A"/>
    <property type="match status" value="4"/>
</dbReference>